<feature type="non-terminal residue" evidence="2">
    <location>
        <position position="1"/>
    </location>
</feature>
<dbReference type="Proteomes" id="UP000594638">
    <property type="component" value="Unassembled WGS sequence"/>
</dbReference>
<organism evidence="2 3">
    <name type="scientific">Olea europaea subsp. europaea</name>
    <dbReference type="NCBI Taxonomy" id="158383"/>
    <lineage>
        <taxon>Eukaryota</taxon>
        <taxon>Viridiplantae</taxon>
        <taxon>Streptophyta</taxon>
        <taxon>Embryophyta</taxon>
        <taxon>Tracheophyta</taxon>
        <taxon>Spermatophyta</taxon>
        <taxon>Magnoliopsida</taxon>
        <taxon>eudicotyledons</taxon>
        <taxon>Gunneridae</taxon>
        <taxon>Pentapetalae</taxon>
        <taxon>asterids</taxon>
        <taxon>lamiids</taxon>
        <taxon>Lamiales</taxon>
        <taxon>Oleaceae</taxon>
        <taxon>Oleeae</taxon>
        <taxon>Olea</taxon>
    </lineage>
</organism>
<evidence type="ECO:0000313" key="3">
    <source>
        <dbReference type="Proteomes" id="UP000594638"/>
    </source>
</evidence>
<sequence>PASSKPNPTTIPPDKPLNYHTTNTSSSHSTILYQQTASTDQKSNKTQAQKPIPTHGFTFNSGQPIITHAKTPSQAVSTHQEAQVHDPISSRNNLNQKRTDTSTKAANSELSSPISGTGVNNYGRAPPPLHSIHHGEQDAHMRPHQFISNQPIGLHTQQAGGSISSNRGQILSKLTIGSSRPKNIRMHLQFDRK</sequence>
<feature type="compositionally biased region" description="Polar residues" evidence="1">
    <location>
        <begin position="57"/>
        <end position="81"/>
    </location>
</feature>
<feature type="compositionally biased region" description="Low complexity" evidence="1">
    <location>
        <begin position="20"/>
        <end position="30"/>
    </location>
</feature>
<feature type="region of interest" description="Disordered" evidence="1">
    <location>
        <begin position="1"/>
        <end position="120"/>
    </location>
</feature>
<comment type="caution">
    <text evidence="2">The sequence shown here is derived from an EMBL/GenBank/DDBJ whole genome shotgun (WGS) entry which is preliminary data.</text>
</comment>
<dbReference type="Gramene" id="OE9A062304T1">
    <property type="protein sequence ID" value="OE9A062304C1"/>
    <property type="gene ID" value="OE9A062304"/>
</dbReference>
<proteinExistence type="predicted"/>
<gene>
    <name evidence="2" type="ORF">OLEA9_A062304</name>
</gene>
<dbReference type="AlphaFoldDB" id="A0A8S0TWX8"/>
<accession>A0A8S0TWX8</accession>
<name>A0A8S0TWX8_OLEEU</name>
<evidence type="ECO:0000313" key="2">
    <source>
        <dbReference type="EMBL" id="CAA3009258.1"/>
    </source>
</evidence>
<dbReference type="EMBL" id="CACTIH010007314">
    <property type="protein sequence ID" value="CAA3009258.1"/>
    <property type="molecule type" value="Genomic_DNA"/>
</dbReference>
<evidence type="ECO:0000256" key="1">
    <source>
        <dbReference type="SAM" id="MobiDB-lite"/>
    </source>
</evidence>
<feature type="compositionally biased region" description="Polar residues" evidence="1">
    <location>
        <begin position="31"/>
        <end position="49"/>
    </location>
</feature>
<reference evidence="2 3" key="1">
    <citation type="submission" date="2019-12" db="EMBL/GenBank/DDBJ databases">
        <authorList>
            <person name="Alioto T."/>
            <person name="Alioto T."/>
            <person name="Gomez Garrido J."/>
        </authorList>
    </citation>
    <scope>NUCLEOTIDE SEQUENCE [LARGE SCALE GENOMIC DNA]</scope>
</reference>
<feature type="compositionally biased region" description="Polar residues" evidence="1">
    <location>
        <begin position="89"/>
        <end position="120"/>
    </location>
</feature>
<protein>
    <submittedName>
        <fullName evidence="2">Uncharacterized protein</fullName>
    </submittedName>
</protein>
<keyword evidence="3" id="KW-1185">Reference proteome</keyword>